<dbReference type="PANTHER" id="PTHR30535:SF34">
    <property type="entry name" value="MOLYBDATE-BINDING PROTEIN MOLA"/>
    <property type="match status" value="1"/>
</dbReference>
<sequence length="288" mass="30546">MTNRANHRGKGAALAAFLACALLSAIPAWADTKPARVVSINLCTDQLAMLIAGKGQLLSVSAIARDPQSSAMVKEAEGFPVNHGQAEEIFLQKPDLVLAGVYTTRATVGLLKELNIRVEQFAPETSFDDVKASMRRMGVLLGQEMRAEELVGQIDAELDRLKRLPRSGKLAALYYANSYTSGSGTLAHAALEAAGLENLAARLGIQGTASIPLEALVLAMPDVVVAGDRDYKPPALAQENFVHPAFRALIEHSGEVAMPVRNTVCGGPFTLAAVHMLRAAAGQELVAR</sequence>
<keyword evidence="4" id="KW-1185">Reference proteome</keyword>
<dbReference type="Gene3D" id="3.40.50.1980">
    <property type="entry name" value="Nitrogenase molybdenum iron protein domain"/>
    <property type="match status" value="2"/>
</dbReference>
<comment type="caution">
    <text evidence="3">The sequence shown here is derived from an EMBL/GenBank/DDBJ whole genome shotgun (WGS) entry which is preliminary data.</text>
</comment>
<gene>
    <name evidence="3" type="ORF">GGQ66_002731</name>
</gene>
<dbReference type="Pfam" id="PF01497">
    <property type="entry name" value="Peripla_BP_2"/>
    <property type="match status" value="1"/>
</dbReference>
<name>A0A7W6K2V7_9HYPH</name>
<accession>A0A7W6K2V7</accession>
<dbReference type="SUPFAM" id="SSF53807">
    <property type="entry name" value="Helical backbone' metal receptor"/>
    <property type="match status" value="1"/>
</dbReference>
<dbReference type="PROSITE" id="PS50983">
    <property type="entry name" value="FE_B12_PBP"/>
    <property type="match status" value="1"/>
</dbReference>
<evidence type="ECO:0000259" key="2">
    <source>
        <dbReference type="PROSITE" id="PS50983"/>
    </source>
</evidence>
<organism evidence="3 4">
    <name type="scientific">Allorhizobium borbori</name>
    <dbReference type="NCBI Taxonomy" id="485907"/>
    <lineage>
        <taxon>Bacteria</taxon>
        <taxon>Pseudomonadati</taxon>
        <taxon>Pseudomonadota</taxon>
        <taxon>Alphaproteobacteria</taxon>
        <taxon>Hyphomicrobiales</taxon>
        <taxon>Rhizobiaceae</taxon>
        <taxon>Rhizobium/Agrobacterium group</taxon>
        <taxon>Allorhizobium</taxon>
    </lineage>
</organism>
<evidence type="ECO:0000313" key="3">
    <source>
        <dbReference type="EMBL" id="MBB4104158.1"/>
    </source>
</evidence>
<evidence type="ECO:0000313" key="4">
    <source>
        <dbReference type="Proteomes" id="UP000584824"/>
    </source>
</evidence>
<dbReference type="Proteomes" id="UP000584824">
    <property type="component" value="Unassembled WGS sequence"/>
</dbReference>
<dbReference type="InterPro" id="IPR050902">
    <property type="entry name" value="ABC_Transporter_SBP"/>
</dbReference>
<reference evidence="3 4" key="1">
    <citation type="submission" date="2020-08" db="EMBL/GenBank/DDBJ databases">
        <title>Genomic Encyclopedia of Type Strains, Phase IV (KMG-IV): sequencing the most valuable type-strain genomes for metagenomic binning, comparative biology and taxonomic classification.</title>
        <authorList>
            <person name="Goeker M."/>
        </authorList>
    </citation>
    <scope>NUCLEOTIDE SEQUENCE [LARGE SCALE GENOMIC DNA]</scope>
    <source>
        <strain evidence="3 4">DSM 26385</strain>
    </source>
</reference>
<protein>
    <submittedName>
        <fullName evidence="3">Iron complex transport system substrate-binding protein</fullName>
    </submittedName>
</protein>
<dbReference type="PANTHER" id="PTHR30535">
    <property type="entry name" value="VITAMIN B12-BINDING PROTEIN"/>
    <property type="match status" value="1"/>
</dbReference>
<dbReference type="AlphaFoldDB" id="A0A7W6K2V7"/>
<keyword evidence="1" id="KW-0732">Signal</keyword>
<proteinExistence type="predicted"/>
<dbReference type="InterPro" id="IPR002491">
    <property type="entry name" value="ABC_transptr_periplasmic_BD"/>
</dbReference>
<dbReference type="RefSeq" id="WP_183793244.1">
    <property type="nucleotide sequence ID" value="NZ_JACIDU010000010.1"/>
</dbReference>
<feature type="signal peptide" evidence="1">
    <location>
        <begin position="1"/>
        <end position="30"/>
    </location>
</feature>
<dbReference type="GO" id="GO:0071281">
    <property type="term" value="P:cellular response to iron ion"/>
    <property type="evidence" value="ECO:0007669"/>
    <property type="project" value="TreeGrafter"/>
</dbReference>
<feature type="chain" id="PRO_5031210810" evidence="1">
    <location>
        <begin position="31"/>
        <end position="288"/>
    </location>
</feature>
<evidence type="ECO:0000256" key="1">
    <source>
        <dbReference type="SAM" id="SignalP"/>
    </source>
</evidence>
<dbReference type="EMBL" id="JACIDU010000010">
    <property type="protein sequence ID" value="MBB4104158.1"/>
    <property type="molecule type" value="Genomic_DNA"/>
</dbReference>
<feature type="domain" description="Fe/B12 periplasmic-binding" evidence="2">
    <location>
        <begin position="36"/>
        <end position="288"/>
    </location>
</feature>